<sequence>MADAVAASSPVSWWHLNLHGKSDFSYEALKDSFHFDMEALFSFQWEPQPARLFNLCTKLLTKATIGRKFPRAAKRLASACWQ</sequence>
<dbReference type="EMBL" id="BAABGZ010000078">
    <property type="protein sequence ID" value="GAA4367628.1"/>
    <property type="molecule type" value="Genomic_DNA"/>
</dbReference>
<keyword evidence="2" id="KW-1185">Reference proteome</keyword>
<dbReference type="Proteomes" id="UP001501153">
    <property type="component" value="Unassembled WGS sequence"/>
</dbReference>
<proteinExistence type="predicted"/>
<organism evidence="1 2">
    <name type="scientific">Hymenobacter saemangeumensis</name>
    <dbReference type="NCBI Taxonomy" id="1084522"/>
    <lineage>
        <taxon>Bacteria</taxon>
        <taxon>Pseudomonadati</taxon>
        <taxon>Bacteroidota</taxon>
        <taxon>Cytophagia</taxon>
        <taxon>Cytophagales</taxon>
        <taxon>Hymenobacteraceae</taxon>
        <taxon>Hymenobacter</taxon>
    </lineage>
</organism>
<accession>A0ABP8IQX1</accession>
<comment type="caution">
    <text evidence="1">The sequence shown here is derived from an EMBL/GenBank/DDBJ whole genome shotgun (WGS) entry which is preliminary data.</text>
</comment>
<reference evidence="2" key="1">
    <citation type="journal article" date="2019" name="Int. J. Syst. Evol. Microbiol.">
        <title>The Global Catalogue of Microorganisms (GCM) 10K type strain sequencing project: providing services to taxonomists for standard genome sequencing and annotation.</title>
        <authorList>
            <consortium name="The Broad Institute Genomics Platform"/>
            <consortium name="The Broad Institute Genome Sequencing Center for Infectious Disease"/>
            <person name="Wu L."/>
            <person name="Ma J."/>
        </authorList>
    </citation>
    <scope>NUCLEOTIDE SEQUENCE [LARGE SCALE GENOMIC DNA]</scope>
    <source>
        <strain evidence="2">JCM 17923</strain>
    </source>
</reference>
<evidence type="ECO:0000313" key="2">
    <source>
        <dbReference type="Proteomes" id="UP001501153"/>
    </source>
</evidence>
<gene>
    <name evidence="1" type="ORF">GCM10023185_39690</name>
</gene>
<name>A0ABP8IQX1_9BACT</name>
<protein>
    <submittedName>
        <fullName evidence="1">Uncharacterized protein</fullName>
    </submittedName>
</protein>
<evidence type="ECO:0000313" key="1">
    <source>
        <dbReference type="EMBL" id="GAA4367628.1"/>
    </source>
</evidence>